<name>X1DRE0_9ZZZZ</name>
<protein>
    <submittedName>
        <fullName evidence="1">Uncharacterized protein</fullName>
    </submittedName>
</protein>
<organism evidence="1">
    <name type="scientific">marine sediment metagenome</name>
    <dbReference type="NCBI Taxonomy" id="412755"/>
    <lineage>
        <taxon>unclassified sequences</taxon>
        <taxon>metagenomes</taxon>
        <taxon>ecological metagenomes</taxon>
    </lineage>
</organism>
<gene>
    <name evidence="1" type="ORF">S01H4_55611</name>
</gene>
<evidence type="ECO:0000313" key="1">
    <source>
        <dbReference type="EMBL" id="GAH07524.1"/>
    </source>
</evidence>
<feature type="non-terminal residue" evidence="1">
    <location>
        <position position="99"/>
    </location>
</feature>
<comment type="caution">
    <text evidence="1">The sequence shown here is derived from an EMBL/GenBank/DDBJ whole genome shotgun (WGS) entry which is preliminary data.</text>
</comment>
<dbReference type="EMBL" id="BART01032113">
    <property type="protein sequence ID" value="GAH07524.1"/>
    <property type="molecule type" value="Genomic_DNA"/>
</dbReference>
<dbReference type="AlphaFoldDB" id="X1DRE0"/>
<sequence>MPRNYSKLLFFIIFFSTASTCLLFIPYPETKVIYNKNTNQGAGPYNYTSYYCEGFEFPWRSYTQVIFLNLSLTQGNITLKIIDRYVRVYHSWGDNEEPY</sequence>
<reference evidence="1" key="1">
    <citation type="journal article" date="2014" name="Front. Microbiol.">
        <title>High frequency of phylogenetically diverse reductive dehalogenase-homologous genes in deep subseafloor sedimentary metagenomes.</title>
        <authorList>
            <person name="Kawai M."/>
            <person name="Futagami T."/>
            <person name="Toyoda A."/>
            <person name="Takaki Y."/>
            <person name="Nishi S."/>
            <person name="Hori S."/>
            <person name="Arai W."/>
            <person name="Tsubouchi T."/>
            <person name="Morono Y."/>
            <person name="Uchiyama I."/>
            <person name="Ito T."/>
            <person name="Fujiyama A."/>
            <person name="Inagaki F."/>
            <person name="Takami H."/>
        </authorList>
    </citation>
    <scope>NUCLEOTIDE SEQUENCE</scope>
    <source>
        <strain evidence="1">Expedition CK06-06</strain>
    </source>
</reference>
<accession>X1DRE0</accession>
<proteinExistence type="predicted"/>